<evidence type="ECO:0000256" key="1">
    <source>
        <dbReference type="SAM" id="Phobius"/>
    </source>
</evidence>
<gene>
    <name evidence="3" type="ORF">A176_006574</name>
</gene>
<dbReference type="EMBL" id="CP012109">
    <property type="protein sequence ID" value="AKQ69662.1"/>
    <property type="molecule type" value="Genomic_DNA"/>
</dbReference>
<dbReference type="OrthoDB" id="163792at2"/>
<keyword evidence="1" id="KW-0472">Membrane</keyword>
<name>A0A0H4XMT1_9BACT</name>
<dbReference type="eggNOG" id="COG4298">
    <property type="taxonomic scope" value="Bacteria"/>
</dbReference>
<evidence type="ECO:0000313" key="4">
    <source>
        <dbReference type="Proteomes" id="UP000009026"/>
    </source>
</evidence>
<feature type="transmembrane region" description="Helical" evidence="1">
    <location>
        <begin position="16"/>
        <end position="36"/>
    </location>
</feature>
<dbReference type="RefSeq" id="WP_002636223.1">
    <property type="nucleotide sequence ID" value="NZ_CP012109.1"/>
</dbReference>
<dbReference type="InterPro" id="IPR008024">
    <property type="entry name" value="YiaAB"/>
</dbReference>
<dbReference type="Pfam" id="PF05360">
    <property type="entry name" value="YiaAB"/>
    <property type="match status" value="1"/>
</dbReference>
<dbReference type="InterPro" id="IPR038972">
    <property type="entry name" value="YiaA-like"/>
</dbReference>
<dbReference type="STRING" id="1297742.A176_006574"/>
<feature type="domain" description="YiaAB two helix" evidence="2">
    <location>
        <begin position="16"/>
        <end position="68"/>
    </location>
</feature>
<reference evidence="3 4" key="1">
    <citation type="journal article" date="2016" name="PLoS ONE">
        <title>Complete Genome Sequence and Comparative Genomics of a Novel Myxobacterium Myxococcus hansupus.</title>
        <authorList>
            <person name="Sharma G."/>
            <person name="Narwani T."/>
            <person name="Subramanian S."/>
        </authorList>
    </citation>
    <scope>NUCLEOTIDE SEQUENCE [LARGE SCALE GENOMIC DNA]</scope>
    <source>
        <strain evidence="4">mixupus</strain>
    </source>
</reference>
<organism evidence="3 4">
    <name type="scientific">Pseudomyxococcus hansupus</name>
    <dbReference type="NCBI Taxonomy" id="1297742"/>
    <lineage>
        <taxon>Bacteria</taxon>
        <taxon>Pseudomonadati</taxon>
        <taxon>Myxococcota</taxon>
        <taxon>Myxococcia</taxon>
        <taxon>Myxococcales</taxon>
        <taxon>Cystobacterineae</taxon>
        <taxon>Myxococcaceae</taxon>
        <taxon>Pseudomyxococcus</taxon>
    </lineage>
</organism>
<dbReference type="Proteomes" id="UP000009026">
    <property type="component" value="Chromosome"/>
</dbReference>
<dbReference type="PANTHER" id="PTHR37290:SF1">
    <property type="entry name" value="INNER MEMBRANE PROTEIN YIAA"/>
    <property type="match status" value="1"/>
</dbReference>
<dbReference type="GO" id="GO:0005886">
    <property type="term" value="C:plasma membrane"/>
    <property type="evidence" value="ECO:0007669"/>
    <property type="project" value="TreeGrafter"/>
</dbReference>
<accession>A0A0H4XMT1</accession>
<evidence type="ECO:0000259" key="2">
    <source>
        <dbReference type="Pfam" id="PF05360"/>
    </source>
</evidence>
<dbReference type="GO" id="GO:0006974">
    <property type="term" value="P:DNA damage response"/>
    <property type="evidence" value="ECO:0007669"/>
    <property type="project" value="TreeGrafter"/>
</dbReference>
<dbReference type="KEGG" id="mym:A176_006574"/>
<feature type="transmembrane region" description="Helical" evidence="1">
    <location>
        <begin position="42"/>
        <end position="62"/>
    </location>
</feature>
<protein>
    <recommendedName>
        <fullName evidence="2">YiaAB two helix domain-containing protein</fullName>
    </recommendedName>
</protein>
<dbReference type="AlphaFoldDB" id="A0A0H4XMT1"/>
<keyword evidence="4" id="KW-1185">Reference proteome</keyword>
<keyword evidence="1" id="KW-0812">Transmembrane</keyword>
<keyword evidence="1" id="KW-1133">Transmembrane helix</keyword>
<proteinExistence type="predicted"/>
<dbReference type="PANTHER" id="PTHR37290">
    <property type="entry name" value="INNER MEMBRANE PROTEIN YIAA-RELATED"/>
    <property type="match status" value="1"/>
</dbReference>
<evidence type="ECO:0000313" key="3">
    <source>
        <dbReference type="EMBL" id="AKQ69662.1"/>
    </source>
</evidence>
<dbReference type="PATRIC" id="fig|1297742.4.peg.6663"/>
<sequence>MSRSTPKVVVAHSPAWVAQTWLSFVLSVGVTAVGVWNLPVDIWVKSFLGMGLLFTVGSTFSLSKTVRDQHEMEQLGTRIDEARVSRLLSEHDPLAPPKM</sequence>